<name>A0A0C2W5W8_9BACL</name>
<proteinExistence type="predicted"/>
<dbReference type="PROSITE" id="PS51819">
    <property type="entry name" value="VOC"/>
    <property type="match status" value="1"/>
</dbReference>
<dbReference type="EMBL" id="JXRP01000006">
    <property type="protein sequence ID" value="KIL51971.1"/>
    <property type="molecule type" value="Genomic_DNA"/>
</dbReference>
<dbReference type="AlphaFoldDB" id="A0A0C2W5W8"/>
<gene>
    <name evidence="2" type="ORF">KP78_03410</name>
</gene>
<dbReference type="CDD" id="cd06587">
    <property type="entry name" value="VOC"/>
    <property type="match status" value="1"/>
</dbReference>
<dbReference type="Proteomes" id="UP000031938">
    <property type="component" value="Unassembled WGS sequence"/>
</dbReference>
<dbReference type="Pfam" id="PF00903">
    <property type="entry name" value="Glyoxalase"/>
    <property type="match status" value="1"/>
</dbReference>
<protein>
    <submittedName>
        <fullName evidence="2">Glyoxalase</fullName>
    </submittedName>
</protein>
<keyword evidence="3" id="KW-1185">Reference proteome</keyword>
<evidence type="ECO:0000313" key="2">
    <source>
        <dbReference type="EMBL" id="KIL51971.1"/>
    </source>
</evidence>
<dbReference type="InterPro" id="IPR004360">
    <property type="entry name" value="Glyas_Fos-R_dOase_dom"/>
</dbReference>
<dbReference type="InterPro" id="IPR029068">
    <property type="entry name" value="Glyas_Bleomycin-R_OHBP_Dase"/>
</dbReference>
<dbReference type="STRING" id="889306.KP78_03410"/>
<dbReference type="OrthoDB" id="2354281at2"/>
<dbReference type="PATRIC" id="fig|889306.3.peg.343"/>
<evidence type="ECO:0000259" key="1">
    <source>
        <dbReference type="PROSITE" id="PS51819"/>
    </source>
</evidence>
<dbReference type="SUPFAM" id="SSF54593">
    <property type="entry name" value="Glyoxalase/Bleomycin resistance protein/Dihydroxybiphenyl dioxygenase"/>
    <property type="match status" value="1"/>
</dbReference>
<organism evidence="2 3">
    <name type="scientific">Jeotgalibacillus soli</name>
    <dbReference type="NCBI Taxonomy" id="889306"/>
    <lineage>
        <taxon>Bacteria</taxon>
        <taxon>Bacillati</taxon>
        <taxon>Bacillota</taxon>
        <taxon>Bacilli</taxon>
        <taxon>Bacillales</taxon>
        <taxon>Caryophanaceae</taxon>
        <taxon>Jeotgalibacillus</taxon>
    </lineage>
</organism>
<reference evidence="2 3" key="1">
    <citation type="submission" date="2015-01" db="EMBL/GenBank/DDBJ databases">
        <title>Genome sequencing of Jeotgalibacillus soli.</title>
        <authorList>
            <person name="Goh K.M."/>
            <person name="Chan K.-G."/>
            <person name="Yaakop A.S."/>
            <person name="Ee R."/>
            <person name="Gan H.M."/>
            <person name="Chan C.S."/>
        </authorList>
    </citation>
    <scope>NUCLEOTIDE SEQUENCE [LARGE SCALE GENOMIC DNA]</scope>
    <source>
        <strain evidence="2 3">P9</strain>
    </source>
</reference>
<sequence>MTNPIHPKIGATFIPVRNIQQARDWYCSILGLPATEEIINGHLYVIPLEDQHNIVLDNKIFSKRVVDEIPLFHFNTNDIEKAYQFMKEQHVNIMDQIEHGHYFTFKDPDDNVLMICKC</sequence>
<accession>A0A0C2W5W8</accession>
<comment type="caution">
    <text evidence="2">The sequence shown here is derived from an EMBL/GenBank/DDBJ whole genome shotgun (WGS) entry which is preliminary data.</text>
</comment>
<feature type="domain" description="VOC" evidence="1">
    <location>
        <begin position="8"/>
        <end position="118"/>
    </location>
</feature>
<dbReference type="InterPro" id="IPR037523">
    <property type="entry name" value="VOC_core"/>
</dbReference>
<dbReference type="RefSeq" id="WP_041085729.1">
    <property type="nucleotide sequence ID" value="NZ_JXRP01000006.1"/>
</dbReference>
<evidence type="ECO:0000313" key="3">
    <source>
        <dbReference type="Proteomes" id="UP000031938"/>
    </source>
</evidence>
<dbReference type="Gene3D" id="3.10.180.10">
    <property type="entry name" value="2,3-Dihydroxybiphenyl 1,2-Dioxygenase, domain 1"/>
    <property type="match status" value="1"/>
</dbReference>